<comment type="pathway">
    <text evidence="2 21">Energy metabolism; oxidative phosphorylation.</text>
</comment>
<dbReference type="PROSITE" id="PS51007">
    <property type="entry name" value="CYTC"/>
    <property type="match status" value="2"/>
</dbReference>
<evidence type="ECO:0000256" key="21">
    <source>
        <dbReference type="PIRNR" id="PIRNR000006"/>
    </source>
</evidence>
<evidence type="ECO:0000256" key="15">
    <source>
        <dbReference type="ARBA" id="ARBA00022989"/>
    </source>
</evidence>
<dbReference type="Pfam" id="PF14715">
    <property type="entry name" value="FixP_N"/>
    <property type="match status" value="1"/>
</dbReference>
<dbReference type="InterPro" id="IPR032858">
    <property type="entry name" value="CcoP_N"/>
</dbReference>
<keyword evidence="13 21" id="KW-0375">Hydrogen ion transport</keyword>
<comment type="caution">
    <text evidence="24">The sequence shown here is derived from an EMBL/GenBank/DDBJ whole genome shotgun (WGS) entry which is preliminary data.</text>
</comment>
<dbReference type="InterPro" id="IPR050597">
    <property type="entry name" value="Cytochrome_c_Oxidase_Subunit"/>
</dbReference>
<keyword evidence="8 21" id="KW-0349">Heme</keyword>
<evidence type="ECO:0000313" key="25">
    <source>
        <dbReference type="Proteomes" id="UP001549036"/>
    </source>
</evidence>
<keyword evidence="16 21" id="KW-0560">Oxidoreductase</keyword>
<dbReference type="InterPro" id="IPR038414">
    <property type="entry name" value="CcoP_N_sf"/>
</dbReference>
<evidence type="ECO:0000313" key="24">
    <source>
        <dbReference type="EMBL" id="MET3591766.1"/>
    </source>
</evidence>
<keyword evidence="6 21" id="KW-1003">Cell membrane</keyword>
<keyword evidence="17 21" id="KW-0408">Iron</keyword>
<evidence type="ECO:0000259" key="23">
    <source>
        <dbReference type="PROSITE" id="PS51007"/>
    </source>
</evidence>
<comment type="subunit">
    <text evidence="4">Component of the cbb3-type cytochrome c oxidase at least composed of FixN, FixO, FixQ and FixP.</text>
</comment>
<reference evidence="24 25" key="1">
    <citation type="submission" date="2024-06" db="EMBL/GenBank/DDBJ databases">
        <title>Genomic Encyclopedia of Type Strains, Phase IV (KMG-IV): sequencing the most valuable type-strain genomes for metagenomic binning, comparative biology and taxonomic classification.</title>
        <authorList>
            <person name="Goeker M."/>
        </authorList>
    </citation>
    <scope>NUCLEOTIDE SEQUENCE [LARGE SCALE GENOMIC DNA]</scope>
    <source>
        <strain evidence="24 25">DSM 29846</strain>
    </source>
</reference>
<evidence type="ECO:0000256" key="10">
    <source>
        <dbReference type="ARBA" id="ARBA00022692"/>
    </source>
</evidence>
<comment type="subcellular location">
    <subcellularLocation>
        <location evidence="1 21">Cell inner membrane</location>
    </subcellularLocation>
</comment>
<keyword evidence="9 21" id="KW-0679">Respiratory chain</keyword>
<dbReference type="NCBIfam" id="TIGR00782">
    <property type="entry name" value="ccoP"/>
    <property type="match status" value="1"/>
</dbReference>
<evidence type="ECO:0000256" key="19">
    <source>
        <dbReference type="ARBA" id="ARBA00023136"/>
    </source>
</evidence>
<evidence type="ECO:0000256" key="12">
    <source>
        <dbReference type="ARBA" id="ARBA00022737"/>
    </source>
</evidence>
<dbReference type="PANTHER" id="PTHR33751">
    <property type="entry name" value="CBB3-TYPE CYTOCHROME C OXIDASE SUBUNIT FIXP"/>
    <property type="match status" value="1"/>
</dbReference>
<keyword evidence="19 21" id="KW-0472">Membrane</keyword>
<evidence type="ECO:0000256" key="2">
    <source>
        <dbReference type="ARBA" id="ARBA00004673"/>
    </source>
</evidence>
<feature type="domain" description="Cytochrome c" evidence="23">
    <location>
        <begin position="108"/>
        <end position="196"/>
    </location>
</feature>
<sequence>MSTQYIDDMSGISTTGHEWDGIRELNNPLPRWWVITFYVTIAWAIGYTIAYPAWPMLSSATRGVLGFSSRNDVKNEMAAAEAAKAKYVAAVGSKTISEIAADEALREFAVAAGGAAFKVNCVQCHGSGAQGSKGFPNLNDDDWLWGGKTEQIQQTITHGIRFTADGDTRQSEMPAFVDVLKPVQIAQVSAFVASLSGAVKDKSLIEPGAKVFAENCAVCHGENAKGNRDLGAPNLTDAIWLYEPGEAAIAAQVRAPKQGVMPAWIERLGEIKVKELAVYVHSLGGGE</sequence>
<evidence type="ECO:0000256" key="8">
    <source>
        <dbReference type="ARBA" id="ARBA00022617"/>
    </source>
</evidence>
<keyword evidence="11 21" id="KW-0479">Metal-binding</keyword>
<evidence type="ECO:0000256" key="18">
    <source>
        <dbReference type="ARBA" id="ARBA00023065"/>
    </source>
</evidence>
<dbReference type="Proteomes" id="UP001549036">
    <property type="component" value="Unassembled WGS sequence"/>
</dbReference>
<keyword evidence="12" id="KW-0677">Repeat</keyword>
<keyword evidence="25" id="KW-1185">Reference proteome</keyword>
<evidence type="ECO:0000256" key="16">
    <source>
        <dbReference type="ARBA" id="ARBA00023002"/>
    </source>
</evidence>
<dbReference type="EMBL" id="JBEPLM010000002">
    <property type="protein sequence ID" value="MET3591766.1"/>
    <property type="molecule type" value="Genomic_DNA"/>
</dbReference>
<dbReference type="Pfam" id="PF13442">
    <property type="entry name" value="Cytochrome_CBB3"/>
    <property type="match status" value="2"/>
</dbReference>
<proteinExistence type="inferred from homology"/>
<feature type="domain" description="Cytochrome c" evidence="23">
    <location>
        <begin position="203"/>
        <end position="284"/>
    </location>
</feature>
<keyword evidence="15 22" id="KW-1133">Transmembrane helix</keyword>
<dbReference type="InterPro" id="IPR004678">
    <property type="entry name" value="Cyt_c_oxidase_cbb3_su3"/>
</dbReference>
<evidence type="ECO:0000256" key="7">
    <source>
        <dbReference type="ARBA" id="ARBA00022519"/>
    </source>
</evidence>
<evidence type="ECO:0000256" key="11">
    <source>
        <dbReference type="ARBA" id="ARBA00022723"/>
    </source>
</evidence>
<evidence type="ECO:0000256" key="6">
    <source>
        <dbReference type="ARBA" id="ARBA00022475"/>
    </source>
</evidence>
<dbReference type="PANTHER" id="PTHR33751:SF1">
    <property type="entry name" value="CBB3-TYPE CYTOCHROME C OXIDASE SUBUNIT FIXP"/>
    <property type="match status" value="1"/>
</dbReference>
<organism evidence="24 25">
    <name type="scientific">Mesorhizobium shonense</name>
    <dbReference type="NCBI Taxonomy" id="1209948"/>
    <lineage>
        <taxon>Bacteria</taxon>
        <taxon>Pseudomonadati</taxon>
        <taxon>Pseudomonadota</taxon>
        <taxon>Alphaproteobacteria</taxon>
        <taxon>Hyphomicrobiales</taxon>
        <taxon>Phyllobacteriaceae</taxon>
        <taxon>Mesorhizobium</taxon>
    </lineage>
</organism>
<comment type="similarity">
    <text evidence="3 21">Belongs to the CcoP / FixP family.</text>
</comment>
<dbReference type="InterPro" id="IPR008168">
    <property type="entry name" value="Cyt_C_IC"/>
</dbReference>
<evidence type="ECO:0000256" key="1">
    <source>
        <dbReference type="ARBA" id="ARBA00004533"/>
    </source>
</evidence>
<accession>A0ABV2HMG9</accession>
<dbReference type="Gene3D" id="1.10.760.10">
    <property type="entry name" value="Cytochrome c-like domain"/>
    <property type="match status" value="2"/>
</dbReference>
<dbReference type="PRINTS" id="PR00605">
    <property type="entry name" value="CYTCHROMECIC"/>
</dbReference>
<dbReference type="InterPro" id="IPR009056">
    <property type="entry name" value="Cyt_c-like_dom"/>
</dbReference>
<dbReference type="SUPFAM" id="SSF46626">
    <property type="entry name" value="Cytochrome c"/>
    <property type="match status" value="2"/>
</dbReference>
<keyword evidence="10 22" id="KW-0812">Transmembrane</keyword>
<dbReference type="Gene3D" id="6.10.280.130">
    <property type="match status" value="1"/>
</dbReference>
<keyword evidence="18 21" id="KW-0406">Ion transport</keyword>
<evidence type="ECO:0000256" key="5">
    <source>
        <dbReference type="ARBA" id="ARBA00022448"/>
    </source>
</evidence>
<dbReference type="PIRSF" id="PIRSF000006">
    <property type="entry name" value="Cbb3-Cox_fixP"/>
    <property type="match status" value="1"/>
</dbReference>
<keyword evidence="14 21" id="KW-0249">Electron transport</keyword>
<protein>
    <recommendedName>
        <fullName evidence="21">Cbb3-type cytochrome c oxidase subunit</fullName>
    </recommendedName>
</protein>
<keyword evidence="7 21" id="KW-0997">Cell inner membrane</keyword>
<evidence type="ECO:0000256" key="3">
    <source>
        <dbReference type="ARBA" id="ARBA00006113"/>
    </source>
</evidence>
<evidence type="ECO:0000256" key="9">
    <source>
        <dbReference type="ARBA" id="ARBA00022660"/>
    </source>
</evidence>
<dbReference type="InterPro" id="IPR036909">
    <property type="entry name" value="Cyt_c-like_dom_sf"/>
</dbReference>
<gene>
    <name evidence="24" type="ORF">ABID26_001150</name>
</gene>
<dbReference type="RefSeq" id="WP_354414320.1">
    <property type="nucleotide sequence ID" value="NZ_JBEPLM010000002.1"/>
</dbReference>
<evidence type="ECO:0000256" key="13">
    <source>
        <dbReference type="ARBA" id="ARBA00022781"/>
    </source>
</evidence>
<comment type="function">
    <text evidence="20">C-type cytochrome. Part of the cbb3-type cytochrome c oxidase complex. FixP subunit is required for transferring electrons from donor cytochrome c via its heme groups to FixO subunit. From there, electrons are shuttled to the catalytic binuclear center of FixN subunit where oxygen reduction takes place. The complex also functions as a proton pump.</text>
</comment>
<evidence type="ECO:0000256" key="4">
    <source>
        <dbReference type="ARBA" id="ARBA00011203"/>
    </source>
</evidence>
<evidence type="ECO:0000256" key="17">
    <source>
        <dbReference type="ARBA" id="ARBA00023004"/>
    </source>
</evidence>
<keyword evidence="5 21" id="KW-0813">Transport</keyword>
<feature type="transmembrane region" description="Helical" evidence="22">
    <location>
        <begin position="32"/>
        <end position="54"/>
    </location>
</feature>
<evidence type="ECO:0000256" key="14">
    <source>
        <dbReference type="ARBA" id="ARBA00022982"/>
    </source>
</evidence>
<name>A0ABV2HMG9_9HYPH</name>
<evidence type="ECO:0000256" key="20">
    <source>
        <dbReference type="ARBA" id="ARBA00025525"/>
    </source>
</evidence>
<evidence type="ECO:0000256" key="22">
    <source>
        <dbReference type="SAM" id="Phobius"/>
    </source>
</evidence>
<comment type="cofactor">
    <cofactor evidence="21">
        <name>heme c</name>
        <dbReference type="ChEBI" id="CHEBI:61717"/>
    </cofactor>
    <text evidence="21">Binds 2 heme C groups per subunit.</text>
</comment>